<dbReference type="PANTHER" id="PTHR33872:SF2">
    <property type="entry name" value="DNA POLYMERASE EPSILON CATALYTIC SUBUNIT A"/>
    <property type="match status" value="1"/>
</dbReference>
<dbReference type="EMBL" id="GHES01038029">
    <property type="protein sequence ID" value="MPA68588.1"/>
    <property type="molecule type" value="Transcribed_RNA"/>
</dbReference>
<reference evidence="2" key="1">
    <citation type="submission" date="2019-08" db="EMBL/GenBank/DDBJ databases">
        <title>Reference gene set and small RNA set construction with multiple tissues from Davidia involucrata Baill.</title>
        <authorList>
            <person name="Yang H."/>
            <person name="Zhou C."/>
            <person name="Li G."/>
            <person name="Wang J."/>
            <person name="Gao P."/>
            <person name="Wang M."/>
            <person name="Wang R."/>
            <person name="Zhao Y."/>
        </authorList>
    </citation>
    <scope>NUCLEOTIDE SEQUENCE</scope>
    <source>
        <tissue evidence="2">Mixed with DoveR01_LX</tissue>
    </source>
</reference>
<evidence type="ECO:0000313" key="2">
    <source>
        <dbReference type="EMBL" id="MPA68588.1"/>
    </source>
</evidence>
<proteinExistence type="predicted"/>
<dbReference type="PANTHER" id="PTHR33872">
    <property type="entry name" value="DNA POLYMERASE EPSILON CATALYTIC SUBUNIT A"/>
    <property type="match status" value="1"/>
</dbReference>
<name>A0A5B7BJZ3_DAVIN</name>
<protein>
    <submittedName>
        <fullName evidence="2">Uncharacterized protein</fullName>
    </submittedName>
</protein>
<organism evidence="2">
    <name type="scientific">Davidia involucrata</name>
    <name type="common">Dove tree</name>
    <dbReference type="NCBI Taxonomy" id="16924"/>
    <lineage>
        <taxon>Eukaryota</taxon>
        <taxon>Viridiplantae</taxon>
        <taxon>Streptophyta</taxon>
        <taxon>Embryophyta</taxon>
        <taxon>Tracheophyta</taxon>
        <taxon>Spermatophyta</taxon>
        <taxon>Magnoliopsida</taxon>
        <taxon>eudicotyledons</taxon>
        <taxon>Gunneridae</taxon>
        <taxon>Pentapetalae</taxon>
        <taxon>asterids</taxon>
        <taxon>Cornales</taxon>
        <taxon>Nyssaceae</taxon>
        <taxon>Davidia</taxon>
    </lineage>
</organism>
<accession>A0A5B7BJZ3</accession>
<gene>
    <name evidence="2" type="ORF">Din_038029</name>
</gene>
<evidence type="ECO:0000256" key="1">
    <source>
        <dbReference type="SAM" id="MobiDB-lite"/>
    </source>
</evidence>
<feature type="region of interest" description="Disordered" evidence="1">
    <location>
        <begin position="45"/>
        <end position="86"/>
    </location>
</feature>
<sequence length="145" mass="16392">MGSLMAGWDSHVPDPKLVKLQRNWSSTKEDIEAYWRSKKREEEEHLKAISGLSHGAQENTFKESEKIYESSSSLPPSSTNKDFLDMETQESLEKNGWWISSKWAFLNEPPVIASEGPAYKYASQFHLANMPASKPDSDPRTGIST</sequence>
<dbReference type="AlphaFoldDB" id="A0A5B7BJZ3"/>
<feature type="compositionally biased region" description="Low complexity" evidence="1">
    <location>
        <begin position="69"/>
        <end position="78"/>
    </location>
</feature>